<evidence type="ECO:0000313" key="3">
    <source>
        <dbReference type="Proteomes" id="UP001209878"/>
    </source>
</evidence>
<dbReference type="Proteomes" id="UP001209878">
    <property type="component" value="Unassembled WGS sequence"/>
</dbReference>
<gene>
    <name evidence="2" type="ORF">NP493_594g00021</name>
</gene>
<feature type="repeat" description="ARM" evidence="1">
    <location>
        <begin position="35"/>
        <end position="77"/>
    </location>
</feature>
<protein>
    <submittedName>
        <fullName evidence="2">Uncharacterized protein</fullName>
    </submittedName>
</protein>
<name>A0AAD9KU71_RIDPI</name>
<dbReference type="InterPro" id="IPR000225">
    <property type="entry name" value="Armadillo"/>
</dbReference>
<sequence length="174" mass="18528">MLLSESLMKKDAAVKCLEKLTKDTPEHWSYIVDSDGIPALVNLLVLDNKAIKAMAVSVLCNISEHRQVCQALTTANAGSILVSLLGSHDNDIKARAAIVLSDLGCTGDNQDDLVTQGALSALVATLESELEDVLVNAVNAIRVLCMNHSDNQLEIARCGGVEPLVEFLSINSGM</sequence>
<dbReference type="InterPro" id="IPR016024">
    <property type="entry name" value="ARM-type_fold"/>
</dbReference>
<organism evidence="2 3">
    <name type="scientific">Ridgeia piscesae</name>
    <name type="common">Tubeworm</name>
    <dbReference type="NCBI Taxonomy" id="27915"/>
    <lineage>
        <taxon>Eukaryota</taxon>
        <taxon>Metazoa</taxon>
        <taxon>Spiralia</taxon>
        <taxon>Lophotrochozoa</taxon>
        <taxon>Annelida</taxon>
        <taxon>Polychaeta</taxon>
        <taxon>Sedentaria</taxon>
        <taxon>Canalipalpata</taxon>
        <taxon>Sabellida</taxon>
        <taxon>Siboglinidae</taxon>
        <taxon>Ridgeia</taxon>
    </lineage>
</organism>
<dbReference type="InterPro" id="IPR011989">
    <property type="entry name" value="ARM-like"/>
</dbReference>
<dbReference type="Gene3D" id="1.25.10.10">
    <property type="entry name" value="Leucine-rich Repeat Variant"/>
    <property type="match status" value="1"/>
</dbReference>
<dbReference type="SUPFAM" id="SSF48371">
    <property type="entry name" value="ARM repeat"/>
    <property type="match status" value="1"/>
</dbReference>
<dbReference type="Pfam" id="PF00514">
    <property type="entry name" value="Arm"/>
    <property type="match status" value="1"/>
</dbReference>
<dbReference type="SMART" id="SM00185">
    <property type="entry name" value="ARM"/>
    <property type="match status" value="3"/>
</dbReference>
<dbReference type="InterPro" id="IPR043379">
    <property type="entry name" value="ANKAR"/>
</dbReference>
<dbReference type="PANTHER" id="PTHR46464">
    <property type="entry name" value="ANK_REP_REGION DOMAIN-CONTAINING PROTEIN"/>
    <property type="match status" value="1"/>
</dbReference>
<keyword evidence="3" id="KW-1185">Reference proteome</keyword>
<dbReference type="EMBL" id="JAODUO010000593">
    <property type="protein sequence ID" value="KAK2177501.1"/>
    <property type="molecule type" value="Genomic_DNA"/>
</dbReference>
<accession>A0AAD9KU71</accession>
<evidence type="ECO:0000256" key="1">
    <source>
        <dbReference type="PROSITE-ProRule" id="PRU00259"/>
    </source>
</evidence>
<evidence type="ECO:0000313" key="2">
    <source>
        <dbReference type="EMBL" id="KAK2177501.1"/>
    </source>
</evidence>
<dbReference type="PANTHER" id="PTHR46464:SF1">
    <property type="entry name" value="ANKYRIN AND ARMADILLO REPEAT-CONTAINING PROTEIN"/>
    <property type="match status" value="1"/>
</dbReference>
<feature type="repeat" description="ARM" evidence="1">
    <location>
        <begin position="117"/>
        <end position="159"/>
    </location>
</feature>
<reference evidence="2" key="1">
    <citation type="journal article" date="2023" name="Mol. Biol. Evol.">
        <title>Third-Generation Sequencing Reveals the Adaptive Role of the Epigenome in Three Deep-Sea Polychaetes.</title>
        <authorList>
            <person name="Perez M."/>
            <person name="Aroh O."/>
            <person name="Sun Y."/>
            <person name="Lan Y."/>
            <person name="Juniper S.K."/>
            <person name="Young C.R."/>
            <person name="Angers B."/>
            <person name="Qian P.Y."/>
        </authorList>
    </citation>
    <scope>NUCLEOTIDE SEQUENCE</scope>
    <source>
        <strain evidence="2">R07B-5</strain>
    </source>
</reference>
<proteinExistence type="predicted"/>
<dbReference type="AlphaFoldDB" id="A0AAD9KU71"/>
<comment type="caution">
    <text evidence="2">The sequence shown here is derived from an EMBL/GenBank/DDBJ whole genome shotgun (WGS) entry which is preliminary data.</text>
</comment>
<dbReference type="PROSITE" id="PS50176">
    <property type="entry name" value="ARM_REPEAT"/>
    <property type="match status" value="2"/>
</dbReference>